<evidence type="ECO:0000259" key="6">
    <source>
        <dbReference type="Pfam" id="PF01103"/>
    </source>
</evidence>
<keyword evidence="4" id="KW-0812">Transmembrane</keyword>
<dbReference type="InParanoid" id="A0A1V9XLP2"/>
<comment type="subcellular location">
    <subcellularLocation>
        <location evidence="1">Mitochondrion outer membrane</location>
        <topology evidence="1">Multi-pass membrane protein</topology>
    </subcellularLocation>
</comment>
<dbReference type="EMBL" id="MNPL01008028">
    <property type="protein sequence ID" value="OQR74409.1"/>
    <property type="molecule type" value="Genomic_DNA"/>
</dbReference>
<evidence type="ECO:0000256" key="1">
    <source>
        <dbReference type="ARBA" id="ARBA00004374"/>
    </source>
</evidence>
<dbReference type="STRING" id="418985.A0A1V9XLP2"/>
<dbReference type="GO" id="GO:0005741">
    <property type="term" value="C:mitochondrial outer membrane"/>
    <property type="evidence" value="ECO:0007669"/>
    <property type="project" value="UniProtKB-SubCell"/>
</dbReference>
<dbReference type="PANTHER" id="PTHR12815:SF18">
    <property type="entry name" value="SORTING AND ASSEMBLY MACHINERY COMPONENT 50 HOMOLOG"/>
    <property type="match status" value="1"/>
</dbReference>
<name>A0A1V9XLP2_9ACAR</name>
<dbReference type="FunCoup" id="A0A1V9XLP2">
    <property type="interactions" value="1459"/>
</dbReference>
<proteinExistence type="inferred from homology"/>
<dbReference type="Proteomes" id="UP000192247">
    <property type="component" value="Unassembled WGS sequence"/>
</dbReference>
<dbReference type="PANTHER" id="PTHR12815">
    <property type="entry name" value="SORTING AND ASSEMBLY MACHINERY SAMM50 PROTEIN FAMILY MEMBER"/>
    <property type="match status" value="1"/>
</dbReference>
<evidence type="ECO:0000256" key="2">
    <source>
        <dbReference type="ARBA" id="ARBA00010913"/>
    </source>
</evidence>
<evidence type="ECO:0000256" key="5">
    <source>
        <dbReference type="ARBA" id="ARBA00023136"/>
    </source>
</evidence>
<dbReference type="InterPro" id="IPR039910">
    <property type="entry name" value="D15-like"/>
</dbReference>
<dbReference type="GO" id="GO:0045040">
    <property type="term" value="P:protein insertion into mitochondrial outer membrane"/>
    <property type="evidence" value="ECO:0007669"/>
    <property type="project" value="TreeGrafter"/>
</dbReference>
<organism evidence="7 8">
    <name type="scientific">Tropilaelaps mercedesae</name>
    <dbReference type="NCBI Taxonomy" id="418985"/>
    <lineage>
        <taxon>Eukaryota</taxon>
        <taxon>Metazoa</taxon>
        <taxon>Ecdysozoa</taxon>
        <taxon>Arthropoda</taxon>
        <taxon>Chelicerata</taxon>
        <taxon>Arachnida</taxon>
        <taxon>Acari</taxon>
        <taxon>Parasitiformes</taxon>
        <taxon>Mesostigmata</taxon>
        <taxon>Gamasina</taxon>
        <taxon>Dermanyssoidea</taxon>
        <taxon>Laelapidae</taxon>
        <taxon>Tropilaelaps</taxon>
    </lineage>
</organism>
<evidence type="ECO:0000313" key="8">
    <source>
        <dbReference type="Proteomes" id="UP000192247"/>
    </source>
</evidence>
<dbReference type="GO" id="GO:0033108">
    <property type="term" value="P:mitochondrial respiratory chain complex assembly"/>
    <property type="evidence" value="ECO:0007669"/>
    <property type="project" value="TreeGrafter"/>
</dbReference>
<evidence type="ECO:0000256" key="3">
    <source>
        <dbReference type="ARBA" id="ARBA00022452"/>
    </source>
</evidence>
<feature type="domain" description="Bacterial surface antigen (D15)" evidence="6">
    <location>
        <begin position="133"/>
        <end position="443"/>
    </location>
</feature>
<dbReference type="Gene3D" id="2.40.160.50">
    <property type="entry name" value="membrane protein fhac: a member of the omp85/tpsb transporter family"/>
    <property type="match status" value="1"/>
</dbReference>
<sequence length="444" mass="48515">MGVMHAKAPLDNPVEGMADFEVGVAPARVDRVHIDGVARTKNDVLAKAVQDLMDCTDFQQVLLRCSDVRRQLEILDSFKKIAVNIDTSKGPGASPNGYEVTFKVLERNRLIGGVNTLIGNNEGSMIIGAKLPNVAGRGEVIQTEYQYGTKHSSGFSLIASRPFLGRHNLRVTAAVYQQAADYPWNTFRECNRGLVAGVDLESMPGIHHSLQWQGVWRELNPLGITVPFPIREQMGHTLKSALKHTVTIDTRDNTILPASGYFFRLCQEFAGGHLGGDISFIKHEAEHQANYSLFNDAVFQLASNAGHMTTEGNYNICDKFFLGGPLGLRGFHLRGVGPHAETSSLGGTTYWASGVHLYTPLPLRRGHGFIGEYLRLHGFVTAGAICTGFKAERLKDPRVSAGLGLVLSMGHMARIELNYVVPLKHQPQDRTSGGLQVGIGMSFL</sequence>
<comment type="caution">
    <text evidence="7">The sequence shown here is derived from an EMBL/GenBank/DDBJ whole genome shotgun (WGS) entry which is preliminary data.</text>
</comment>
<keyword evidence="3" id="KW-1134">Transmembrane beta strand</keyword>
<comment type="similarity">
    <text evidence="2">Belongs to the SAM50/omp85 family.</text>
</comment>
<accession>A0A1V9XLP2</accession>
<evidence type="ECO:0000313" key="7">
    <source>
        <dbReference type="EMBL" id="OQR74409.1"/>
    </source>
</evidence>
<reference evidence="7 8" key="1">
    <citation type="journal article" date="2017" name="Gigascience">
        <title>Draft genome of the honey bee ectoparasitic mite, Tropilaelaps mercedesae, is shaped by the parasitic life history.</title>
        <authorList>
            <person name="Dong X."/>
            <person name="Armstrong S.D."/>
            <person name="Xia D."/>
            <person name="Makepeace B.L."/>
            <person name="Darby A.C."/>
            <person name="Kadowaki T."/>
        </authorList>
    </citation>
    <scope>NUCLEOTIDE SEQUENCE [LARGE SCALE GENOMIC DNA]</scope>
    <source>
        <strain evidence="7">Wuxi-XJTLU</strain>
    </source>
</reference>
<dbReference type="InterPro" id="IPR000184">
    <property type="entry name" value="Bac_surfAg_D15"/>
</dbReference>
<keyword evidence="5" id="KW-0472">Membrane</keyword>
<keyword evidence="8" id="KW-1185">Reference proteome</keyword>
<gene>
    <name evidence="7" type="ORF">BIW11_09096</name>
</gene>
<evidence type="ECO:0000256" key="4">
    <source>
        <dbReference type="ARBA" id="ARBA00022692"/>
    </source>
</evidence>
<dbReference type="OrthoDB" id="1724197at2759"/>
<protein>
    <submittedName>
        <fullName evidence="7">Sorting and assembly machinery component 50-like</fullName>
    </submittedName>
</protein>
<dbReference type="Pfam" id="PF01103">
    <property type="entry name" value="Omp85"/>
    <property type="match status" value="1"/>
</dbReference>
<dbReference type="AlphaFoldDB" id="A0A1V9XLP2"/>